<evidence type="ECO:0000313" key="5">
    <source>
        <dbReference type="EMBL" id="SIO94493.1"/>
    </source>
</evidence>
<dbReference type="Pfam" id="PF12796">
    <property type="entry name" value="Ank_2"/>
    <property type="match status" value="1"/>
</dbReference>
<dbReference type="InterPro" id="IPR002110">
    <property type="entry name" value="Ankyrin_rpt"/>
</dbReference>
<dbReference type="Proteomes" id="UP000515264">
    <property type="component" value="Chromosome 2"/>
</dbReference>
<proteinExistence type="predicted"/>
<dbReference type="RefSeq" id="WP_074373038.1">
    <property type="nucleotide sequence ID" value="NZ_AP024908.1"/>
</dbReference>
<dbReference type="PANTHER" id="PTHR24126">
    <property type="entry name" value="ANKYRIN REPEAT, PH AND SEC7 DOMAIN CONTAINING PROTEIN SECG-RELATED"/>
    <property type="match status" value="1"/>
</dbReference>
<dbReference type="SMART" id="SM00248">
    <property type="entry name" value="ANK"/>
    <property type="match status" value="3"/>
</dbReference>
<dbReference type="PROSITE" id="PS50088">
    <property type="entry name" value="ANK_REPEAT"/>
    <property type="match status" value="2"/>
</dbReference>
<feature type="repeat" description="ANK" evidence="3">
    <location>
        <begin position="81"/>
        <end position="113"/>
    </location>
</feature>
<gene>
    <name evidence="5" type="ORF">VSP9026_02198</name>
    <name evidence="4" type="ORF">Vspart_04140</name>
</gene>
<keyword evidence="1" id="KW-0677">Repeat</keyword>
<evidence type="ECO:0000256" key="2">
    <source>
        <dbReference type="ARBA" id="ARBA00023043"/>
    </source>
</evidence>
<organism evidence="5 6">
    <name type="scientific">Vibrio spartinae</name>
    <dbReference type="NCBI Taxonomy" id="1918945"/>
    <lineage>
        <taxon>Bacteria</taxon>
        <taxon>Pseudomonadati</taxon>
        <taxon>Pseudomonadota</taxon>
        <taxon>Gammaproteobacteria</taxon>
        <taxon>Vibrionales</taxon>
        <taxon>Vibrionaceae</taxon>
        <taxon>Vibrio</taxon>
    </lineage>
</organism>
<dbReference type="InterPro" id="IPR036770">
    <property type="entry name" value="Ankyrin_rpt-contain_sf"/>
</dbReference>
<reference evidence="5 6" key="1">
    <citation type="submission" date="2016-12" db="EMBL/GenBank/DDBJ databases">
        <authorList>
            <person name="Song W.-J."/>
            <person name="Kurnit D.M."/>
        </authorList>
    </citation>
    <scope>NUCLEOTIDE SEQUENCE [LARGE SCALE GENOMIC DNA]</scope>
    <source>
        <strain evidence="5 6">CECT 9026</strain>
    </source>
</reference>
<dbReference type="EMBL" id="FSSB01000014">
    <property type="protein sequence ID" value="SIO94493.1"/>
    <property type="molecule type" value="Genomic_DNA"/>
</dbReference>
<dbReference type="AlphaFoldDB" id="A0A1N6M4W5"/>
<reference evidence="4" key="2">
    <citation type="submission" date="2019-11" db="EMBL/GenBank/DDBJ databases">
        <authorList>
            <person name="January G."/>
            <person name="Bunk B."/>
        </authorList>
    </citation>
    <scope>NUCLEOTIDE SEQUENCE</scope>
    <source>
        <strain evidence="4">3.6</strain>
    </source>
</reference>
<sequence>MKYTERPEYKLFKALRNGQIRQAETLIKDGADIHRISESEKWSYLHKILMSTSTNPEESPPIESVQYLIDQGLDVNAIDSYGYTPLIYAVRQQNIEGMRLLLENGADELIEHRASDDSTPLNMVFDSKPYQYEIMKLLLDFGADPDTKTEKGKSVRELVNLLDDMDPKIIELVSHY</sequence>
<dbReference type="Gene3D" id="1.25.40.20">
    <property type="entry name" value="Ankyrin repeat-containing domain"/>
    <property type="match status" value="1"/>
</dbReference>
<evidence type="ECO:0000313" key="6">
    <source>
        <dbReference type="Proteomes" id="UP000184774"/>
    </source>
</evidence>
<keyword evidence="2 3" id="KW-0040">ANK repeat</keyword>
<dbReference type="PROSITE" id="PS50297">
    <property type="entry name" value="ANK_REP_REGION"/>
    <property type="match status" value="1"/>
</dbReference>
<keyword evidence="7" id="KW-1185">Reference proteome</keyword>
<dbReference type="SUPFAM" id="SSF48403">
    <property type="entry name" value="Ankyrin repeat"/>
    <property type="match status" value="1"/>
</dbReference>
<evidence type="ECO:0000313" key="7">
    <source>
        <dbReference type="Proteomes" id="UP000515264"/>
    </source>
</evidence>
<feature type="repeat" description="ANK" evidence="3">
    <location>
        <begin position="116"/>
        <end position="150"/>
    </location>
</feature>
<evidence type="ECO:0000256" key="3">
    <source>
        <dbReference type="PROSITE-ProRule" id="PRU00023"/>
    </source>
</evidence>
<dbReference type="Proteomes" id="UP000184774">
    <property type="component" value="Unassembled WGS sequence"/>
</dbReference>
<dbReference type="OrthoDB" id="9812708at2"/>
<name>A0A1N6M4W5_9VIBR</name>
<evidence type="ECO:0000256" key="1">
    <source>
        <dbReference type="ARBA" id="ARBA00022737"/>
    </source>
</evidence>
<reference evidence="4 7" key="3">
    <citation type="journal article" date="2020" name="J. Nat. Prod.">
        <title>Genomics-Metabolomics Profiling Disclosed Marine Vibrio spartinae 3.6 as a Producer of a New Branched Side Chain Prodigiosin.</title>
        <authorList>
            <person name="Vitale G.A."/>
            <person name="Sciarretta M."/>
            <person name="Palma Esposito F."/>
            <person name="January G.G."/>
            <person name="Giaccio M."/>
            <person name="Bunk B."/>
            <person name="Sproer C."/>
            <person name="Bajerski F."/>
            <person name="Power D."/>
            <person name="Festa C."/>
            <person name="Monti M.C."/>
            <person name="D'Auria M.V."/>
            <person name="de Pascale D."/>
        </authorList>
    </citation>
    <scope>NUCLEOTIDE SEQUENCE [LARGE SCALE GENOMIC DNA]</scope>
    <source>
        <strain evidence="4 7">3.6</strain>
    </source>
</reference>
<protein>
    <submittedName>
        <fullName evidence="4">Ankyrin repeat protein</fullName>
    </submittedName>
    <submittedName>
        <fullName evidence="5">Ankyrin repeats (3 copies)</fullName>
    </submittedName>
</protein>
<evidence type="ECO:0000313" key="4">
    <source>
        <dbReference type="EMBL" id="QMV16735.1"/>
    </source>
</evidence>
<accession>A0A1N6M4W5</accession>
<dbReference type="EMBL" id="CP046269">
    <property type="protein sequence ID" value="QMV16735.1"/>
    <property type="molecule type" value="Genomic_DNA"/>
</dbReference>